<dbReference type="PANTHER" id="PTHR44196">
    <property type="entry name" value="DEHYDROGENASE/REDUCTASE SDR FAMILY MEMBER 7B"/>
    <property type="match status" value="1"/>
</dbReference>
<organism evidence="4 5">
    <name type="scientific">Conexibacter arvalis</name>
    <dbReference type="NCBI Taxonomy" id="912552"/>
    <lineage>
        <taxon>Bacteria</taxon>
        <taxon>Bacillati</taxon>
        <taxon>Actinomycetota</taxon>
        <taxon>Thermoleophilia</taxon>
        <taxon>Solirubrobacterales</taxon>
        <taxon>Conexibacteraceae</taxon>
        <taxon>Conexibacter</taxon>
    </lineage>
</organism>
<dbReference type="PANTHER" id="PTHR44196:SF1">
    <property type="entry name" value="DEHYDROGENASE_REDUCTASE SDR FAMILY MEMBER 7B"/>
    <property type="match status" value="1"/>
</dbReference>
<proteinExistence type="inferred from homology"/>
<dbReference type="InterPro" id="IPR057313">
    <property type="entry name" value="Maqu_2507-like"/>
</dbReference>
<dbReference type="GO" id="GO:0016020">
    <property type="term" value="C:membrane"/>
    <property type="evidence" value="ECO:0007669"/>
    <property type="project" value="TreeGrafter"/>
</dbReference>
<protein>
    <submittedName>
        <fullName evidence="4">NAD(P)-dependent dehydrogenase (Short-subunit alcohol dehydrogenase family)</fullName>
    </submittedName>
</protein>
<dbReference type="PRINTS" id="PR00081">
    <property type="entry name" value="GDHRDH"/>
</dbReference>
<accession>A0A840IKN3</accession>
<sequence length="657" mass="72236">MTYFVTGATGFIGRHLVERLLERDGDVYVLVRAGSVDALNARWGAEPRVKPVVGDLMLPLLGLGEREVEALREQQVDHFFHLAAIYDMTADEEANRVANVEGTRHAVELSNAIGAGTFHHVSSIAAAGSYKGLFREDMFDEGQKLDHPYHRTKFESERIARTQTSGPWRVYRPAIVVGHSQTGVMDKIDGPYYFFKAIQKLRSLLPQWFPLIGPELGYTNLVPVDYVAAAMDHIAHQPGLDGQAFHLADPRPQRSGEAMNEFARAAHAPQLALRIDRRLTAALPKGTLSMLMKLPAARGVRRSLLADYGIPDEIVDHIALAAQFDTRDTERALEGTGIEVPPLSSYATKLWDYWERNLDPDLFRDHSFEGAVNGKTAIITGASSGIGRAAALKIARAGGIPLLVARSADKLEETKREIEALGGTAYVYTADLSDTASIEQLTERIFADHPAVDILVNNAGRSIRRSIALSYDRFHDFERTIQLNYLGTIKLIIQLLPHMRERRSGHIVNVSSIGVQTNPPRFSAYVASKAALDAFTRVVGSETIGDNVSFTTIHMPLVRTAMIAPTRIYDSFPTISPDEAADLICEAIRSKPKQINTRLGTFGEVAYALAPKAVDQILHMAYKVFPDSAAAKGAVDPAEHASTEQVALAHLMKGVHW</sequence>
<dbReference type="InterPro" id="IPR020904">
    <property type="entry name" value="Sc_DH/Rdtase_CS"/>
</dbReference>
<dbReference type="EMBL" id="JACHNU010000007">
    <property type="protein sequence ID" value="MBB4664480.1"/>
    <property type="molecule type" value="Genomic_DNA"/>
</dbReference>
<dbReference type="Pfam" id="PF07993">
    <property type="entry name" value="NAD_binding_4"/>
    <property type="match status" value="1"/>
</dbReference>
<dbReference type="Pfam" id="PF00106">
    <property type="entry name" value="adh_short"/>
    <property type="match status" value="1"/>
</dbReference>
<dbReference type="InterPro" id="IPR013120">
    <property type="entry name" value="FAR_NAD-bd"/>
</dbReference>
<dbReference type="GO" id="GO:0016491">
    <property type="term" value="F:oxidoreductase activity"/>
    <property type="evidence" value="ECO:0007669"/>
    <property type="project" value="UniProtKB-KW"/>
</dbReference>
<evidence type="ECO:0000256" key="1">
    <source>
        <dbReference type="ARBA" id="ARBA00006484"/>
    </source>
</evidence>
<dbReference type="PRINTS" id="PR00080">
    <property type="entry name" value="SDRFAMILY"/>
</dbReference>
<gene>
    <name evidence="4" type="ORF">BDZ31_004091</name>
</gene>
<evidence type="ECO:0000259" key="3">
    <source>
        <dbReference type="Pfam" id="PF07993"/>
    </source>
</evidence>
<keyword evidence="2" id="KW-0560">Oxidoreductase</keyword>
<keyword evidence="5" id="KW-1185">Reference proteome</keyword>
<evidence type="ECO:0000313" key="4">
    <source>
        <dbReference type="EMBL" id="MBB4664480.1"/>
    </source>
</evidence>
<comment type="caution">
    <text evidence="4">The sequence shown here is derived from an EMBL/GenBank/DDBJ whole genome shotgun (WGS) entry which is preliminary data.</text>
</comment>
<dbReference type="InterPro" id="IPR002347">
    <property type="entry name" value="SDR_fam"/>
</dbReference>
<dbReference type="AlphaFoldDB" id="A0A840IKN3"/>
<dbReference type="NCBIfam" id="NF005539">
    <property type="entry name" value="PRK07201.1"/>
    <property type="match status" value="1"/>
</dbReference>
<dbReference type="SUPFAM" id="SSF51735">
    <property type="entry name" value="NAD(P)-binding Rossmann-fold domains"/>
    <property type="match status" value="2"/>
</dbReference>
<dbReference type="PROSITE" id="PS00061">
    <property type="entry name" value="ADH_SHORT"/>
    <property type="match status" value="1"/>
</dbReference>
<dbReference type="CDD" id="cd05263">
    <property type="entry name" value="MupV_like_SDR_e"/>
    <property type="match status" value="1"/>
</dbReference>
<dbReference type="Proteomes" id="UP000585272">
    <property type="component" value="Unassembled WGS sequence"/>
</dbReference>
<evidence type="ECO:0000313" key="5">
    <source>
        <dbReference type="Proteomes" id="UP000585272"/>
    </source>
</evidence>
<dbReference type="CDD" id="cd05233">
    <property type="entry name" value="SDR_c"/>
    <property type="match status" value="1"/>
</dbReference>
<feature type="domain" description="Thioester reductase (TE)" evidence="3">
    <location>
        <begin position="5"/>
        <end position="231"/>
    </location>
</feature>
<evidence type="ECO:0000256" key="2">
    <source>
        <dbReference type="ARBA" id="ARBA00023002"/>
    </source>
</evidence>
<name>A0A840IKN3_9ACTN</name>
<dbReference type="RefSeq" id="WP_183344555.1">
    <property type="nucleotide sequence ID" value="NZ_JACHNU010000007.1"/>
</dbReference>
<dbReference type="Gene3D" id="3.40.50.720">
    <property type="entry name" value="NAD(P)-binding Rossmann-like Domain"/>
    <property type="match status" value="2"/>
</dbReference>
<reference evidence="4 5" key="1">
    <citation type="submission" date="2020-08" db="EMBL/GenBank/DDBJ databases">
        <title>Genomic Encyclopedia of Archaeal and Bacterial Type Strains, Phase II (KMG-II): from individual species to whole genera.</title>
        <authorList>
            <person name="Goeker M."/>
        </authorList>
    </citation>
    <scope>NUCLEOTIDE SEQUENCE [LARGE SCALE GENOMIC DNA]</scope>
    <source>
        <strain evidence="4 5">DSM 23288</strain>
    </source>
</reference>
<comment type="similarity">
    <text evidence="1">Belongs to the short-chain dehydrogenases/reductases (SDR) family.</text>
</comment>
<dbReference type="InterPro" id="IPR036291">
    <property type="entry name" value="NAD(P)-bd_dom_sf"/>
</dbReference>